<dbReference type="AlphaFoldDB" id="A0A2H5FLT4"/>
<accession>A0A2H5FLT4</accession>
<name>A0A2H5FLT4_9GAMM</name>
<dbReference type="EMBL" id="CP025491">
    <property type="protein sequence ID" value="AUH72509.1"/>
    <property type="molecule type" value="Genomic_DNA"/>
</dbReference>
<reference evidence="1 2" key="1">
    <citation type="submission" date="2017-12" db="EMBL/GenBank/DDBJ databases">
        <title>Legionella sainthelensi LA01-117, whole genome sequence of a clinical isolate from New Zealand.</title>
        <authorList>
            <person name="Cree S.L."/>
            <person name="Slow S."/>
            <person name="Kennedy M.A."/>
            <person name="Murdoch D.R."/>
            <person name="Biggs P.J."/>
            <person name="Anderson T."/>
        </authorList>
    </citation>
    <scope>NUCLEOTIDE SEQUENCE [LARGE SCALE GENOMIC DNA]</scope>
    <source>
        <strain evidence="1 2">LA01-117</strain>
    </source>
</reference>
<evidence type="ECO:0000313" key="1">
    <source>
        <dbReference type="EMBL" id="AUH72509.1"/>
    </source>
</evidence>
<proteinExistence type="predicted"/>
<sequence length="114" mass="13245">MINQKQPVIAYFDVTPRMDSEKQGMPGVYGGSFEHGVVIAGYYYSNAQLNLIIAQWGEFYEISFDSLFNSTFQLSTVKSPENYQKYYPILDLFNKKTWLEKKQEDIICDSLCEK</sequence>
<evidence type="ECO:0000313" key="2">
    <source>
        <dbReference type="Proteomes" id="UP000234343"/>
    </source>
</evidence>
<dbReference type="Proteomes" id="UP000234343">
    <property type="component" value="Chromosome"/>
</dbReference>
<protein>
    <submittedName>
        <fullName evidence="1">Uncharacterized protein</fullName>
    </submittedName>
</protein>
<dbReference type="RefSeq" id="WP_101900123.1">
    <property type="nucleotide sequence ID" value="NZ_CP025491.2"/>
</dbReference>
<keyword evidence="2" id="KW-1185">Reference proteome</keyword>
<organism evidence="1 2">
    <name type="scientific">Legionella sainthelensi</name>
    <dbReference type="NCBI Taxonomy" id="28087"/>
    <lineage>
        <taxon>Bacteria</taxon>
        <taxon>Pseudomonadati</taxon>
        <taxon>Pseudomonadota</taxon>
        <taxon>Gammaproteobacteria</taxon>
        <taxon>Legionellales</taxon>
        <taxon>Legionellaceae</taxon>
        <taxon>Legionella</taxon>
    </lineage>
</organism>
<gene>
    <name evidence="1" type="ORF">CAB17_10880</name>
</gene>
<dbReference type="KEGG" id="lsh:CAB17_10880"/>